<reference evidence="1" key="1">
    <citation type="submission" date="2023-04" db="EMBL/GenBank/DDBJ databases">
        <title>A chromosome-level genome assembly of the parasitoid wasp Eretmocerus hayati.</title>
        <authorList>
            <person name="Zhong Y."/>
            <person name="Liu S."/>
            <person name="Liu Y."/>
        </authorList>
    </citation>
    <scope>NUCLEOTIDE SEQUENCE</scope>
    <source>
        <strain evidence="1">ZJU_SS_LIU_2023</strain>
    </source>
</reference>
<evidence type="ECO:0000313" key="1">
    <source>
        <dbReference type="EMBL" id="KAJ8672454.1"/>
    </source>
</evidence>
<sequence length="123" mass="14346">MPMLRMLNFRHLKGICKSARELCQRCVDPMNSTDWQCPRTQLQSQCKNCNKSRIATDKCREERKRQQNIRDYAMENNISIPGAGRITSGRNRYTQNANEYPFLSTRCSPLQESPIYEATNILL</sequence>
<dbReference type="Proteomes" id="UP001239111">
    <property type="component" value="Chromosome 3"/>
</dbReference>
<gene>
    <name evidence="1" type="ORF">QAD02_003713</name>
</gene>
<comment type="caution">
    <text evidence="1">The sequence shown here is derived from an EMBL/GenBank/DDBJ whole genome shotgun (WGS) entry which is preliminary data.</text>
</comment>
<dbReference type="EMBL" id="CM056743">
    <property type="protein sequence ID" value="KAJ8672454.1"/>
    <property type="molecule type" value="Genomic_DNA"/>
</dbReference>
<accession>A0ACC2NQ63</accession>
<protein>
    <submittedName>
        <fullName evidence="1">Uncharacterized protein</fullName>
    </submittedName>
</protein>
<proteinExistence type="predicted"/>
<evidence type="ECO:0000313" key="2">
    <source>
        <dbReference type="Proteomes" id="UP001239111"/>
    </source>
</evidence>
<keyword evidence="2" id="KW-1185">Reference proteome</keyword>
<organism evidence="1 2">
    <name type="scientific">Eretmocerus hayati</name>
    <dbReference type="NCBI Taxonomy" id="131215"/>
    <lineage>
        <taxon>Eukaryota</taxon>
        <taxon>Metazoa</taxon>
        <taxon>Ecdysozoa</taxon>
        <taxon>Arthropoda</taxon>
        <taxon>Hexapoda</taxon>
        <taxon>Insecta</taxon>
        <taxon>Pterygota</taxon>
        <taxon>Neoptera</taxon>
        <taxon>Endopterygota</taxon>
        <taxon>Hymenoptera</taxon>
        <taxon>Apocrita</taxon>
        <taxon>Proctotrupomorpha</taxon>
        <taxon>Chalcidoidea</taxon>
        <taxon>Aphelinidae</taxon>
        <taxon>Aphelininae</taxon>
        <taxon>Eretmocerus</taxon>
    </lineage>
</organism>
<name>A0ACC2NQ63_9HYME</name>